<evidence type="ECO:0000313" key="4">
    <source>
        <dbReference type="Proteomes" id="UP001642409"/>
    </source>
</evidence>
<dbReference type="EMBL" id="CATOUU010001185">
    <property type="protein sequence ID" value="CAI9978355.1"/>
    <property type="molecule type" value="Genomic_DNA"/>
</dbReference>
<keyword evidence="1" id="KW-0472">Membrane</keyword>
<evidence type="ECO:0000313" key="2">
    <source>
        <dbReference type="EMBL" id="CAI9978355.1"/>
    </source>
</evidence>
<reference evidence="2" key="1">
    <citation type="submission" date="2023-06" db="EMBL/GenBank/DDBJ databases">
        <authorList>
            <person name="Kurt Z."/>
        </authorList>
    </citation>
    <scope>NUCLEOTIDE SEQUENCE</scope>
</reference>
<comment type="caution">
    <text evidence="2">The sequence shown here is derived from an EMBL/GenBank/DDBJ whole genome shotgun (WGS) entry which is preliminary data.</text>
</comment>
<keyword evidence="4" id="KW-1185">Reference proteome</keyword>
<accession>A0AA86UZG1</accession>
<sequence length="159" mass="17889">MLLTIISLQNCFTCEFSQDQESLNTVINLNQICGSNSTTQIQVLHENVPVFNESFQQPNITIKTPLQNNLVIIASLDGIQYEFYLKNKLNIVLLIVSISVVVIMIIAAVIVIKMIQKYKRKQNTKKQATPANSILTTTADESSVCTGKRIDSVMDQQYY</sequence>
<protein>
    <submittedName>
        <fullName evidence="3">Hypothetical_protein</fullName>
    </submittedName>
</protein>
<feature type="transmembrane region" description="Helical" evidence="1">
    <location>
        <begin position="91"/>
        <end position="112"/>
    </location>
</feature>
<keyword evidence="1" id="KW-0812">Transmembrane</keyword>
<organism evidence="2">
    <name type="scientific">Hexamita inflata</name>
    <dbReference type="NCBI Taxonomy" id="28002"/>
    <lineage>
        <taxon>Eukaryota</taxon>
        <taxon>Metamonada</taxon>
        <taxon>Diplomonadida</taxon>
        <taxon>Hexamitidae</taxon>
        <taxon>Hexamitinae</taxon>
        <taxon>Hexamita</taxon>
    </lineage>
</organism>
<proteinExistence type="predicted"/>
<dbReference type="EMBL" id="CAXDID020000045">
    <property type="protein sequence ID" value="CAL6002106.1"/>
    <property type="molecule type" value="Genomic_DNA"/>
</dbReference>
<name>A0AA86UZG1_9EUKA</name>
<gene>
    <name evidence="3" type="ORF">HINF_LOCUS17756</name>
    <name evidence="2" type="ORF">HINF_LOCUS66000</name>
</gene>
<evidence type="ECO:0000313" key="3">
    <source>
        <dbReference type="EMBL" id="CAL6002106.1"/>
    </source>
</evidence>
<dbReference type="AlphaFoldDB" id="A0AA86UZG1"/>
<keyword evidence="1" id="KW-1133">Transmembrane helix</keyword>
<dbReference type="Proteomes" id="UP001642409">
    <property type="component" value="Unassembled WGS sequence"/>
</dbReference>
<reference evidence="3 4" key="2">
    <citation type="submission" date="2024-07" db="EMBL/GenBank/DDBJ databases">
        <authorList>
            <person name="Akdeniz Z."/>
        </authorList>
    </citation>
    <scope>NUCLEOTIDE SEQUENCE [LARGE SCALE GENOMIC DNA]</scope>
</reference>
<evidence type="ECO:0000256" key="1">
    <source>
        <dbReference type="SAM" id="Phobius"/>
    </source>
</evidence>